<dbReference type="Proteomes" id="UP000001745">
    <property type="component" value="Unassembled WGS sequence"/>
</dbReference>
<dbReference type="SMART" id="SM00886">
    <property type="entry name" value="Dabb"/>
    <property type="match status" value="1"/>
</dbReference>
<gene>
    <name evidence="2" type="ORF">TSTA_112780</name>
</gene>
<sequence>MIEFKEEVTAEQVEDVYNRWSSLKGLCVRSDSQKPYITKQMAGRNISLEKLTGGFTHIFIEEFKNEQDRNYYLKKDPAHRDFGKIVEPLVKSAQSVQNDDDIYFDNKSWYGSRCRTLSEPADADYF</sequence>
<dbReference type="OrthoDB" id="1601230at2759"/>
<dbReference type="HOGENOM" id="CLU_080664_2_1_1"/>
<dbReference type="InParanoid" id="B8MAM2"/>
<evidence type="ECO:0000313" key="3">
    <source>
        <dbReference type="Proteomes" id="UP000001745"/>
    </source>
</evidence>
<dbReference type="VEuPathDB" id="FungiDB:TSTA_112780"/>
<dbReference type="GeneID" id="8105743"/>
<accession>B8MAM2</accession>
<dbReference type="AlphaFoldDB" id="B8MAM2"/>
<dbReference type="OMA" id="QMAGRNI"/>
<evidence type="ECO:0000259" key="1">
    <source>
        <dbReference type="PROSITE" id="PS51502"/>
    </source>
</evidence>
<dbReference type="PROSITE" id="PS51502">
    <property type="entry name" value="S_R_A_B_BARREL"/>
    <property type="match status" value="1"/>
</dbReference>
<protein>
    <recommendedName>
        <fullName evidence="1">Stress-response A/B barrel domain-containing protein</fullName>
    </recommendedName>
</protein>
<dbReference type="PhylomeDB" id="B8MAM2"/>
<keyword evidence="3" id="KW-1185">Reference proteome</keyword>
<proteinExistence type="predicted"/>
<organism evidence="2 3">
    <name type="scientific">Talaromyces stipitatus (strain ATCC 10500 / CBS 375.48 / QM 6759 / NRRL 1006)</name>
    <name type="common">Penicillium stipitatum</name>
    <dbReference type="NCBI Taxonomy" id="441959"/>
    <lineage>
        <taxon>Eukaryota</taxon>
        <taxon>Fungi</taxon>
        <taxon>Dikarya</taxon>
        <taxon>Ascomycota</taxon>
        <taxon>Pezizomycotina</taxon>
        <taxon>Eurotiomycetes</taxon>
        <taxon>Eurotiomycetidae</taxon>
        <taxon>Eurotiales</taxon>
        <taxon>Trichocomaceae</taxon>
        <taxon>Talaromyces</taxon>
        <taxon>Talaromyces sect. Talaromyces</taxon>
    </lineage>
</organism>
<dbReference type="Pfam" id="PF07876">
    <property type="entry name" value="Dabb"/>
    <property type="match status" value="1"/>
</dbReference>
<feature type="domain" description="Stress-response A/B barrel" evidence="1">
    <location>
        <begin position="1"/>
        <end position="98"/>
    </location>
</feature>
<reference evidence="3" key="1">
    <citation type="journal article" date="2015" name="Genome Announc.">
        <title>Genome sequence of the AIDS-associated pathogen Penicillium marneffei (ATCC18224) and its near taxonomic relative Talaromyces stipitatus (ATCC10500).</title>
        <authorList>
            <person name="Nierman W.C."/>
            <person name="Fedorova-Abrams N.D."/>
            <person name="Andrianopoulos A."/>
        </authorList>
    </citation>
    <scope>NUCLEOTIDE SEQUENCE [LARGE SCALE GENOMIC DNA]</scope>
    <source>
        <strain evidence="3">ATCC 10500 / CBS 375.48 / QM 6759 / NRRL 1006</strain>
    </source>
</reference>
<dbReference type="InterPro" id="IPR013097">
    <property type="entry name" value="Dabb"/>
</dbReference>
<dbReference type="RefSeq" id="XP_002481438.1">
    <property type="nucleotide sequence ID" value="XM_002481393.1"/>
</dbReference>
<dbReference type="EMBL" id="EQ962655">
    <property type="protein sequence ID" value="EED17446.1"/>
    <property type="molecule type" value="Genomic_DNA"/>
</dbReference>
<dbReference type="InterPro" id="IPR011008">
    <property type="entry name" value="Dimeric_a/b-barrel"/>
</dbReference>
<evidence type="ECO:0000313" key="2">
    <source>
        <dbReference type="EMBL" id="EED17446.1"/>
    </source>
</evidence>
<dbReference type="Gene3D" id="3.30.70.100">
    <property type="match status" value="1"/>
</dbReference>
<name>B8MAM2_TALSN</name>
<dbReference type="SUPFAM" id="SSF54909">
    <property type="entry name" value="Dimeric alpha+beta barrel"/>
    <property type="match status" value="1"/>
</dbReference>